<organism evidence="1 2">
    <name type="scientific">Acanthocheilonema viteae</name>
    <name type="common">Filarial nematode worm</name>
    <name type="synonym">Dipetalonema viteae</name>
    <dbReference type="NCBI Taxonomy" id="6277"/>
    <lineage>
        <taxon>Eukaryota</taxon>
        <taxon>Metazoa</taxon>
        <taxon>Ecdysozoa</taxon>
        <taxon>Nematoda</taxon>
        <taxon>Chromadorea</taxon>
        <taxon>Rhabditida</taxon>
        <taxon>Spirurina</taxon>
        <taxon>Spiruromorpha</taxon>
        <taxon>Filarioidea</taxon>
        <taxon>Onchocercidae</taxon>
        <taxon>Acanthocheilonema</taxon>
    </lineage>
</organism>
<dbReference type="GO" id="GO:0042981">
    <property type="term" value="P:regulation of apoptotic process"/>
    <property type="evidence" value="ECO:0007669"/>
    <property type="project" value="InterPro"/>
</dbReference>
<dbReference type="EMBL" id="UPTC01000112">
    <property type="protein sequence ID" value="VBB26513.1"/>
    <property type="molecule type" value="Genomic_DNA"/>
</dbReference>
<evidence type="ECO:0000313" key="1">
    <source>
        <dbReference type="EMBL" id="VBB26513.1"/>
    </source>
</evidence>
<dbReference type="InterPro" id="IPR038355">
    <property type="entry name" value="TNFAIP8_sf"/>
</dbReference>
<evidence type="ECO:0008006" key="3">
    <source>
        <dbReference type="Google" id="ProtNLM"/>
    </source>
</evidence>
<dbReference type="Gene3D" id="1.20.1440.160">
    <property type="entry name" value="Tumor necrosis factor alpha-induced protein 8-like"/>
    <property type="match status" value="1"/>
</dbReference>
<dbReference type="GO" id="GO:0005737">
    <property type="term" value="C:cytoplasm"/>
    <property type="evidence" value="ECO:0007669"/>
    <property type="project" value="TreeGrafter"/>
</dbReference>
<dbReference type="PANTHER" id="PTHR12757:SF1">
    <property type="entry name" value="PROTEIN SALIVARY GLANDS MARRED"/>
    <property type="match status" value="1"/>
</dbReference>
<dbReference type="Pfam" id="PF05527">
    <property type="entry name" value="TNFAIP8"/>
    <property type="match status" value="1"/>
</dbReference>
<reference evidence="1 2" key="1">
    <citation type="submission" date="2018-08" db="EMBL/GenBank/DDBJ databases">
        <authorList>
            <person name="Laetsch R D."/>
            <person name="Stevens L."/>
            <person name="Kumar S."/>
            <person name="Blaxter L. M."/>
        </authorList>
    </citation>
    <scope>NUCLEOTIDE SEQUENCE [LARGE SCALE GENOMIC DNA]</scope>
</reference>
<protein>
    <recommendedName>
        <fullName evidence="3">Tumor necrosis factor alpha-induced protein 8-like protein</fullName>
    </recommendedName>
</protein>
<accession>A0A498S506</accession>
<dbReference type="PANTHER" id="PTHR12757">
    <property type="entry name" value="TUMOR NECROSIS FACTOR INDUCED PROTEIN"/>
    <property type="match status" value="1"/>
</dbReference>
<sequence length="204" mass="23752">MEFNATMERYETGGDNFGQHQHFSSATIAIRAQKKILSKIISRNNVKLFVDDTTIRLFDHLYQILKTAYNKTIAEKVVKNIIKLIVKLGVVMRNEQLTMEQQNQLAKIQRQMRQLCLTVISFGKVAFSYDYAYLNALLKETYRRLLPLIEQILSGKSKQRLDMIFEHLCKNSVLDSLFRVDGEHWKLLPNVVTDLEVLIDTKEL</sequence>
<dbReference type="FunFam" id="1.20.1440.160:FF:000001">
    <property type="entry name" value="Tumor necrosis factor alpha-induced protein 8-like 1"/>
    <property type="match status" value="1"/>
</dbReference>
<dbReference type="Proteomes" id="UP000276991">
    <property type="component" value="Unassembled WGS sequence"/>
</dbReference>
<gene>
    <name evidence="1" type="ORF">NAV_LOCUS1343</name>
</gene>
<dbReference type="InterPro" id="IPR008477">
    <property type="entry name" value="TNFAIP8-like"/>
</dbReference>
<evidence type="ECO:0000313" key="2">
    <source>
        <dbReference type="Proteomes" id="UP000276991"/>
    </source>
</evidence>
<dbReference type="AlphaFoldDB" id="A0A498S506"/>
<proteinExistence type="predicted"/>
<keyword evidence="2" id="KW-1185">Reference proteome</keyword>
<name>A0A498S506_ACAVI</name>
<dbReference type="OrthoDB" id="10055976at2759"/>